<evidence type="ECO:0000256" key="1">
    <source>
        <dbReference type="ARBA" id="ARBA00001971"/>
    </source>
</evidence>
<evidence type="ECO:0000256" key="2">
    <source>
        <dbReference type="ARBA" id="ARBA00005179"/>
    </source>
</evidence>
<accession>A0A8H5BAL8</accession>
<evidence type="ECO:0000256" key="10">
    <source>
        <dbReference type="RuleBase" id="RU000461"/>
    </source>
</evidence>
<evidence type="ECO:0008006" key="13">
    <source>
        <dbReference type="Google" id="ProtNLM"/>
    </source>
</evidence>
<dbReference type="GO" id="GO:0016705">
    <property type="term" value="F:oxidoreductase activity, acting on paired donors, with incorporation or reduction of molecular oxygen"/>
    <property type="evidence" value="ECO:0007669"/>
    <property type="project" value="InterPro"/>
</dbReference>
<dbReference type="InterPro" id="IPR001128">
    <property type="entry name" value="Cyt_P450"/>
</dbReference>
<evidence type="ECO:0000256" key="7">
    <source>
        <dbReference type="ARBA" id="ARBA00023004"/>
    </source>
</evidence>
<dbReference type="Gene3D" id="1.10.630.10">
    <property type="entry name" value="Cytochrome P450"/>
    <property type="match status" value="1"/>
</dbReference>
<dbReference type="GO" id="GO:0005506">
    <property type="term" value="F:iron ion binding"/>
    <property type="evidence" value="ECO:0007669"/>
    <property type="project" value="InterPro"/>
</dbReference>
<dbReference type="PROSITE" id="PS00086">
    <property type="entry name" value="CYTOCHROME_P450"/>
    <property type="match status" value="1"/>
</dbReference>
<dbReference type="GO" id="GO:0004497">
    <property type="term" value="F:monooxygenase activity"/>
    <property type="evidence" value="ECO:0007669"/>
    <property type="project" value="UniProtKB-KW"/>
</dbReference>
<proteinExistence type="inferred from homology"/>
<organism evidence="11 12">
    <name type="scientific">Psilocybe cf. subviscida</name>
    <dbReference type="NCBI Taxonomy" id="2480587"/>
    <lineage>
        <taxon>Eukaryota</taxon>
        <taxon>Fungi</taxon>
        <taxon>Dikarya</taxon>
        <taxon>Basidiomycota</taxon>
        <taxon>Agaricomycotina</taxon>
        <taxon>Agaricomycetes</taxon>
        <taxon>Agaricomycetidae</taxon>
        <taxon>Agaricales</taxon>
        <taxon>Agaricineae</taxon>
        <taxon>Strophariaceae</taxon>
        <taxon>Psilocybe</taxon>
    </lineage>
</organism>
<dbReference type="InterPro" id="IPR002401">
    <property type="entry name" value="Cyt_P450_E_grp-I"/>
</dbReference>
<evidence type="ECO:0000256" key="8">
    <source>
        <dbReference type="ARBA" id="ARBA00023033"/>
    </source>
</evidence>
<evidence type="ECO:0000256" key="4">
    <source>
        <dbReference type="ARBA" id="ARBA00022617"/>
    </source>
</evidence>
<evidence type="ECO:0000256" key="6">
    <source>
        <dbReference type="ARBA" id="ARBA00023002"/>
    </source>
</evidence>
<evidence type="ECO:0000313" key="11">
    <source>
        <dbReference type="EMBL" id="KAF5318682.1"/>
    </source>
</evidence>
<sequence>MSFTSLPALFLLGTAFLYLRWRRKRSPFPLPPGPPRLPLLGNMFNFPSGGFDWEVYEQWGKKYNSDVLYLKVPGTSIVILNSVKAARDLFERRSALYSSRPKFTFIRQFLGFSWLMPFMPYGAEWKEQRRLFQRHVHPNQELGSGQVAELATEYSRTLVLHLLDTPEDYLKHIYRTVCSTLQSAAYGSCSVENNASYLAVAGEVMQVLSDSSIPIATLVDSAPWAVRFLPRSVLPPAFSKGNHYWKGLHHQFRDEPFDYAQNSQNDSFVSRCLAGLQPSEDLVSQKDHIKDAAAIFFIGGSSTTVALMHTFILAMLAFPECQSKAQAELDRVVGQNRLPELSDKDSLPYLSALYKEVHRWKTVGPIGIPHYLESDDVYDGYLIPGKSIVIGNAWAMLQDEMEYPDPKAFKPERFLKQGKIDASIRDPASIVFGFGRRICPGAHIAQAISWMQIATILSSFNISPATDKFGNAETPTMEYHNGITL</sequence>
<dbReference type="SUPFAM" id="SSF48264">
    <property type="entry name" value="Cytochrome P450"/>
    <property type="match status" value="1"/>
</dbReference>
<keyword evidence="8 10" id="KW-0503">Monooxygenase</keyword>
<dbReference type="PRINTS" id="PR00463">
    <property type="entry name" value="EP450I"/>
</dbReference>
<dbReference type="CDD" id="cd11065">
    <property type="entry name" value="CYP64-like"/>
    <property type="match status" value="1"/>
</dbReference>
<comment type="similarity">
    <text evidence="3 10">Belongs to the cytochrome P450 family.</text>
</comment>
<keyword evidence="12" id="KW-1185">Reference proteome</keyword>
<dbReference type="Pfam" id="PF00067">
    <property type="entry name" value="p450"/>
    <property type="match status" value="1"/>
</dbReference>
<dbReference type="OrthoDB" id="2789670at2759"/>
<keyword evidence="7 9" id="KW-0408">Iron</keyword>
<dbReference type="InterPro" id="IPR017972">
    <property type="entry name" value="Cyt_P450_CS"/>
</dbReference>
<dbReference type="Proteomes" id="UP000567179">
    <property type="component" value="Unassembled WGS sequence"/>
</dbReference>
<evidence type="ECO:0000256" key="3">
    <source>
        <dbReference type="ARBA" id="ARBA00010617"/>
    </source>
</evidence>
<evidence type="ECO:0000256" key="9">
    <source>
        <dbReference type="PIRSR" id="PIRSR602401-1"/>
    </source>
</evidence>
<feature type="binding site" description="axial binding residue" evidence="9">
    <location>
        <position position="439"/>
    </location>
    <ligand>
        <name>heme</name>
        <dbReference type="ChEBI" id="CHEBI:30413"/>
    </ligand>
    <ligandPart>
        <name>Fe</name>
        <dbReference type="ChEBI" id="CHEBI:18248"/>
    </ligandPart>
</feature>
<comment type="cofactor">
    <cofactor evidence="1 9">
        <name>heme</name>
        <dbReference type="ChEBI" id="CHEBI:30413"/>
    </cofactor>
</comment>
<dbReference type="PANTHER" id="PTHR46300">
    <property type="entry name" value="P450, PUTATIVE (EUROFUNG)-RELATED-RELATED"/>
    <property type="match status" value="1"/>
</dbReference>
<name>A0A8H5BAL8_9AGAR</name>
<comment type="caution">
    <text evidence="11">The sequence shown here is derived from an EMBL/GenBank/DDBJ whole genome shotgun (WGS) entry which is preliminary data.</text>
</comment>
<dbReference type="EMBL" id="JAACJJ010000030">
    <property type="protein sequence ID" value="KAF5318682.1"/>
    <property type="molecule type" value="Genomic_DNA"/>
</dbReference>
<dbReference type="AlphaFoldDB" id="A0A8H5BAL8"/>
<reference evidence="11 12" key="1">
    <citation type="journal article" date="2020" name="ISME J.">
        <title>Uncovering the hidden diversity of litter-decomposition mechanisms in mushroom-forming fungi.</title>
        <authorList>
            <person name="Floudas D."/>
            <person name="Bentzer J."/>
            <person name="Ahren D."/>
            <person name="Johansson T."/>
            <person name="Persson P."/>
            <person name="Tunlid A."/>
        </authorList>
    </citation>
    <scope>NUCLEOTIDE SEQUENCE [LARGE SCALE GENOMIC DNA]</scope>
    <source>
        <strain evidence="11 12">CBS 101986</strain>
    </source>
</reference>
<comment type="pathway">
    <text evidence="2">Secondary metabolite biosynthesis.</text>
</comment>
<protein>
    <recommendedName>
        <fullName evidence="13">Cytochrome P450</fullName>
    </recommendedName>
</protein>
<dbReference type="InterPro" id="IPR036396">
    <property type="entry name" value="Cyt_P450_sf"/>
</dbReference>
<gene>
    <name evidence="11" type="ORF">D9619_010673</name>
</gene>
<keyword evidence="6 10" id="KW-0560">Oxidoreductase</keyword>
<keyword evidence="5 9" id="KW-0479">Metal-binding</keyword>
<dbReference type="PANTHER" id="PTHR46300:SF7">
    <property type="entry name" value="P450, PUTATIVE (EUROFUNG)-RELATED"/>
    <property type="match status" value="1"/>
</dbReference>
<evidence type="ECO:0000256" key="5">
    <source>
        <dbReference type="ARBA" id="ARBA00022723"/>
    </source>
</evidence>
<keyword evidence="4 9" id="KW-0349">Heme</keyword>
<dbReference type="InterPro" id="IPR050364">
    <property type="entry name" value="Cytochrome_P450_fung"/>
</dbReference>
<dbReference type="GO" id="GO:0020037">
    <property type="term" value="F:heme binding"/>
    <property type="evidence" value="ECO:0007669"/>
    <property type="project" value="InterPro"/>
</dbReference>
<evidence type="ECO:0000313" key="12">
    <source>
        <dbReference type="Proteomes" id="UP000567179"/>
    </source>
</evidence>